<gene>
    <name evidence="2" type="ordered locus">AXX17_At2g15950</name>
</gene>
<evidence type="ECO:0000313" key="3">
    <source>
        <dbReference type="Proteomes" id="UP000078284"/>
    </source>
</evidence>
<evidence type="ECO:0000313" key="2">
    <source>
        <dbReference type="EMBL" id="OAP07497.1"/>
    </source>
</evidence>
<accession>A0A178VMA5</accession>
<evidence type="ECO:0000256" key="1">
    <source>
        <dbReference type="SAM" id="SignalP"/>
    </source>
</evidence>
<dbReference type="ExpressionAtlas" id="A0A178VMA5">
    <property type="expression patterns" value="baseline and differential"/>
</dbReference>
<evidence type="ECO:0008006" key="4">
    <source>
        <dbReference type="Google" id="ProtNLM"/>
    </source>
</evidence>
<reference evidence="3" key="1">
    <citation type="journal article" date="2016" name="Proc. Natl. Acad. Sci. U.S.A.">
        <title>Chromosome-level assembly of Arabidopsis thaliana Ler reveals the extent of translocation and inversion polymorphisms.</title>
        <authorList>
            <person name="Zapata L."/>
            <person name="Ding J."/>
            <person name="Willing E.M."/>
            <person name="Hartwig B."/>
            <person name="Bezdan D."/>
            <person name="Jiao W.B."/>
            <person name="Patel V."/>
            <person name="Velikkakam James G."/>
            <person name="Koornneef M."/>
            <person name="Ossowski S."/>
            <person name="Schneeberger K."/>
        </authorList>
    </citation>
    <scope>NUCLEOTIDE SEQUENCE [LARGE SCALE GENOMIC DNA]</scope>
    <source>
        <strain evidence="3">cv. Landsberg erecta</strain>
    </source>
</reference>
<comment type="caution">
    <text evidence="2">The sequence shown here is derived from an EMBL/GenBank/DDBJ whole genome shotgun (WGS) entry which is preliminary data.</text>
</comment>
<dbReference type="EMBL" id="LUHQ01000002">
    <property type="protein sequence ID" value="OAP07497.1"/>
    <property type="molecule type" value="Genomic_DNA"/>
</dbReference>
<name>A0A178VMA5_ARATH</name>
<dbReference type="Proteomes" id="UP000078284">
    <property type="component" value="Chromosome 2"/>
</dbReference>
<feature type="signal peptide" evidence="1">
    <location>
        <begin position="1"/>
        <end position="22"/>
    </location>
</feature>
<feature type="chain" id="PRO_5008095035" description="Plant thionin family protein" evidence="1">
    <location>
        <begin position="23"/>
        <end position="69"/>
    </location>
</feature>
<proteinExistence type="predicted"/>
<sequence>MAKWSAIVLIMMVMIVGVTIEAQEESGWTICFRQCSQPCRSDDGSCYENCKIECGGPKPPLSRLRSSHA</sequence>
<protein>
    <recommendedName>
        <fullName evidence="4">Plant thionin family protein</fullName>
    </recommendedName>
</protein>
<keyword evidence="1" id="KW-0732">Signal</keyword>
<dbReference type="AlphaFoldDB" id="A0A178VMA5"/>
<organism evidence="2 3">
    <name type="scientific">Arabidopsis thaliana</name>
    <name type="common">Mouse-ear cress</name>
    <dbReference type="NCBI Taxonomy" id="3702"/>
    <lineage>
        <taxon>Eukaryota</taxon>
        <taxon>Viridiplantae</taxon>
        <taxon>Streptophyta</taxon>
        <taxon>Embryophyta</taxon>
        <taxon>Tracheophyta</taxon>
        <taxon>Spermatophyta</taxon>
        <taxon>Magnoliopsida</taxon>
        <taxon>eudicotyledons</taxon>
        <taxon>Gunneridae</taxon>
        <taxon>Pentapetalae</taxon>
        <taxon>rosids</taxon>
        <taxon>malvids</taxon>
        <taxon>Brassicales</taxon>
        <taxon>Brassicaceae</taxon>
        <taxon>Camelineae</taxon>
        <taxon>Arabidopsis</taxon>
    </lineage>
</organism>